<comment type="caution">
    <text evidence="1">The sequence shown here is derived from an EMBL/GenBank/DDBJ whole genome shotgun (WGS) entry which is preliminary data.</text>
</comment>
<protein>
    <submittedName>
        <fullName evidence="1">Uncharacterized protein</fullName>
    </submittedName>
</protein>
<dbReference type="EMBL" id="LAZR01030106">
    <property type="protein sequence ID" value="KKL57614.1"/>
    <property type="molecule type" value="Genomic_DNA"/>
</dbReference>
<gene>
    <name evidence="1" type="ORF">LCGC14_2233640</name>
</gene>
<accession>A0A0F9D7P8</accession>
<organism evidence="1">
    <name type="scientific">marine sediment metagenome</name>
    <dbReference type="NCBI Taxonomy" id="412755"/>
    <lineage>
        <taxon>unclassified sequences</taxon>
        <taxon>metagenomes</taxon>
        <taxon>ecological metagenomes</taxon>
    </lineage>
</organism>
<proteinExistence type="predicted"/>
<name>A0A0F9D7P8_9ZZZZ</name>
<reference evidence="1" key="1">
    <citation type="journal article" date="2015" name="Nature">
        <title>Complex archaea that bridge the gap between prokaryotes and eukaryotes.</title>
        <authorList>
            <person name="Spang A."/>
            <person name="Saw J.H."/>
            <person name="Jorgensen S.L."/>
            <person name="Zaremba-Niedzwiedzka K."/>
            <person name="Martijn J."/>
            <person name="Lind A.E."/>
            <person name="van Eijk R."/>
            <person name="Schleper C."/>
            <person name="Guy L."/>
            <person name="Ettema T.J."/>
        </authorList>
    </citation>
    <scope>NUCLEOTIDE SEQUENCE</scope>
</reference>
<dbReference type="AlphaFoldDB" id="A0A0F9D7P8"/>
<feature type="non-terminal residue" evidence="1">
    <location>
        <position position="226"/>
    </location>
</feature>
<sequence>MTPIFLNGRNPDVDTGTDPEDVWNAASTAALATATQTYMTVPDALFVSSSAAANDDDQIIVVNGLDQNWDFQTVTVTPNNQVQVIIPQGNTPSTYVFTFAALVAGPPAGTLITQAVSGATMTVVASNTTENTITGYVAGTPDLVNGFVDPSGTMNPDPNVPTVIRAAALWMRVNSIFNNSPVADPLTGDLYVAESDVLAAGVPTLAAGVHGKIDIGKERDQGTSYS</sequence>
<evidence type="ECO:0000313" key="1">
    <source>
        <dbReference type="EMBL" id="KKL57614.1"/>
    </source>
</evidence>